<keyword evidence="3" id="KW-1185">Reference proteome</keyword>
<dbReference type="InterPro" id="IPR050491">
    <property type="entry name" value="AmpC-like"/>
</dbReference>
<dbReference type="Gene3D" id="3.40.710.10">
    <property type="entry name" value="DD-peptidase/beta-lactamase superfamily"/>
    <property type="match status" value="1"/>
</dbReference>
<protein>
    <submittedName>
        <fullName evidence="2">CubicO group peptidase, beta-lactamase class C family</fullName>
    </submittedName>
</protein>
<sequence>MNEAIDWLRSRLPELVAEHGVGAQVAVFADGELADAAAGVLSTATGEPVTTGSLFQIGSITKVWTATLVAQLVEEGLLDLDRPVREVLPGFRLADEQVARVVTPRQLLCHLGGFEGDQWFDTGTGDDCVEKFVARLADARQLTEPGELFSYCNAGYVVLGRIVEVVRGKPFHVVLRERLVAPLGLTNVATHYDEYPEHQVAEGHLPVGGTQRPVDRMMPGSDAPAGSAFAMNARSLVSFARMHLETTTYDSMRVEQVKTPDGGGWGLGWTVHNYPDGTVGIGHGGATMGQDAALRVLPDAGVAIAVLTNGGAAGKLQYAVSSHLLAELAGVRLAELPVPPTSAIPVDADRVTGVYRSSAVNIHVTPAPPGRVRVRYEPRNWIAEATMADEGTEYTALDHDALIAVDEPHTVLRLVRRGDQVRWVHFGRAAVRR</sequence>
<dbReference type="Proteomes" id="UP000199028">
    <property type="component" value="Unassembled WGS sequence"/>
</dbReference>
<dbReference type="EMBL" id="FOFT01000016">
    <property type="protein sequence ID" value="SES48106.1"/>
    <property type="molecule type" value="Genomic_DNA"/>
</dbReference>
<proteinExistence type="predicted"/>
<dbReference type="SUPFAM" id="SSF56601">
    <property type="entry name" value="beta-lactamase/transpeptidase-like"/>
    <property type="match status" value="1"/>
</dbReference>
<feature type="domain" description="Beta-lactamase-related" evidence="1">
    <location>
        <begin position="14"/>
        <end position="311"/>
    </location>
</feature>
<dbReference type="PANTHER" id="PTHR46825">
    <property type="entry name" value="D-ALANYL-D-ALANINE-CARBOXYPEPTIDASE/ENDOPEPTIDASE AMPH"/>
    <property type="match status" value="1"/>
</dbReference>
<dbReference type="InterPro" id="IPR001466">
    <property type="entry name" value="Beta-lactam-related"/>
</dbReference>
<name>A0A1H9XPM8_9PSEU</name>
<dbReference type="AlphaFoldDB" id="A0A1H9XPM8"/>
<dbReference type="InterPro" id="IPR012338">
    <property type="entry name" value="Beta-lactam/transpept-like"/>
</dbReference>
<evidence type="ECO:0000313" key="2">
    <source>
        <dbReference type="EMBL" id="SES48106.1"/>
    </source>
</evidence>
<dbReference type="PANTHER" id="PTHR46825:SF9">
    <property type="entry name" value="BETA-LACTAMASE-RELATED DOMAIN-CONTAINING PROTEIN"/>
    <property type="match status" value="1"/>
</dbReference>
<evidence type="ECO:0000313" key="3">
    <source>
        <dbReference type="Proteomes" id="UP000199028"/>
    </source>
</evidence>
<evidence type="ECO:0000259" key="1">
    <source>
        <dbReference type="Pfam" id="PF00144"/>
    </source>
</evidence>
<dbReference type="RefSeq" id="WP_245983791.1">
    <property type="nucleotide sequence ID" value="NZ_FOFT01000016.1"/>
</dbReference>
<accession>A0A1H9XPM8</accession>
<dbReference type="Pfam" id="PF00144">
    <property type="entry name" value="Beta-lactamase"/>
    <property type="match status" value="1"/>
</dbReference>
<gene>
    <name evidence="2" type="ORF">SAMN05216195_11691</name>
</gene>
<reference evidence="3" key="1">
    <citation type="submission" date="2016-10" db="EMBL/GenBank/DDBJ databases">
        <authorList>
            <person name="Varghese N."/>
            <person name="Submissions S."/>
        </authorList>
    </citation>
    <scope>NUCLEOTIDE SEQUENCE [LARGE SCALE GENOMIC DNA]</scope>
    <source>
        <strain evidence="3">CGMCC 4.578</strain>
    </source>
</reference>
<organism evidence="2 3">
    <name type="scientific">Lentzea flaviverrucosa</name>
    <dbReference type="NCBI Taxonomy" id="200379"/>
    <lineage>
        <taxon>Bacteria</taxon>
        <taxon>Bacillati</taxon>
        <taxon>Actinomycetota</taxon>
        <taxon>Actinomycetes</taxon>
        <taxon>Pseudonocardiales</taxon>
        <taxon>Pseudonocardiaceae</taxon>
        <taxon>Lentzea</taxon>
    </lineage>
</organism>